<keyword evidence="4 8" id="KW-0489">Methyltransferase</keyword>
<keyword evidence="6 8" id="KW-0949">S-adenosyl-L-methionine</keyword>
<dbReference type="InterPro" id="IPR050602">
    <property type="entry name" value="Malonyl-ACP_OMT"/>
</dbReference>
<dbReference type="GO" id="GO:0008757">
    <property type="term" value="F:S-adenosylmethionine-dependent methyltransferase activity"/>
    <property type="evidence" value="ECO:0007669"/>
    <property type="project" value="InterPro"/>
</dbReference>
<dbReference type="Gene3D" id="3.40.50.150">
    <property type="entry name" value="Vaccinia Virus protein VP39"/>
    <property type="match status" value="1"/>
</dbReference>
<comment type="catalytic activity">
    <reaction evidence="1 8">
        <text>malonyl-[ACP] + S-adenosyl-L-methionine = malonyl-[ACP] methyl ester + S-adenosyl-L-homocysteine</text>
        <dbReference type="Rhea" id="RHEA:17105"/>
        <dbReference type="Rhea" id="RHEA-COMP:9623"/>
        <dbReference type="Rhea" id="RHEA-COMP:9954"/>
        <dbReference type="ChEBI" id="CHEBI:57856"/>
        <dbReference type="ChEBI" id="CHEBI:59789"/>
        <dbReference type="ChEBI" id="CHEBI:78449"/>
        <dbReference type="ChEBI" id="CHEBI:78845"/>
        <dbReference type="EC" id="2.1.1.197"/>
    </reaction>
</comment>
<reference evidence="10" key="2">
    <citation type="submission" date="2023-01" db="EMBL/GenBank/DDBJ databases">
        <title>Draft genome sequence of Litoribrevibacter albus strain NBRC 110071.</title>
        <authorList>
            <person name="Sun Q."/>
            <person name="Mori K."/>
        </authorList>
    </citation>
    <scope>NUCLEOTIDE SEQUENCE</scope>
    <source>
        <strain evidence="10">NBRC 110071</strain>
    </source>
</reference>
<dbReference type="InterPro" id="IPR013216">
    <property type="entry name" value="Methyltransf_11"/>
</dbReference>
<name>A0AA37SF95_9GAMM</name>
<evidence type="ECO:0000313" key="10">
    <source>
        <dbReference type="EMBL" id="GLQ33276.1"/>
    </source>
</evidence>
<reference evidence="10" key="1">
    <citation type="journal article" date="2014" name="Int. J. Syst. Evol. Microbiol.">
        <title>Complete genome sequence of Corynebacterium casei LMG S-19264T (=DSM 44701T), isolated from a smear-ripened cheese.</title>
        <authorList>
            <consortium name="US DOE Joint Genome Institute (JGI-PGF)"/>
            <person name="Walter F."/>
            <person name="Albersmeier A."/>
            <person name="Kalinowski J."/>
            <person name="Ruckert C."/>
        </authorList>
    </citation>
    <scope>NUCLEOTIDE SEQUENCE</scope>
    <source>
        <strain evidence="10">NBRC 110071</strain>
    </source>
</reference>
<dbReference type="GO" id="GO:0009102">
    <property type="term" value="P:biotin biosynthetic process"/>
    <property type="evidence" value="ECO:0007669"/>
    <property type="project" value="UniProtKB-UniRule"/>
</dbReference>
<accession>A0AA37SF95</accession>
<comment type="pathway">
    <text evidence="2 8">Cofactor biosynthesis; biotin biosynthesis.</text>
</comment>
<evidence type="ECO:0000256" key="2">
    <source>
        <dbReference type="ARBA" id="ARBA00004746"/>
    </source>
</evidence>
<evidence type="ECO:0000313" key="11">
    <source>
        <dbReference type="Proteomes" id="UP001161389"/>
    </source>
</evidence>
<dbReference type="EMBL" id="BSNM01000026">
    <property type="protein sequence ID" value="GLQ33276.1"/>
    <property type="molecule type" value="Genomic_DNA"/>
</dbReference>
<dbReference type="HAMAP" id="MF_00835">
    <property type="entry name" value="BioC"/>
    <property type="match status" value="1"/>
</dbReference>
<dbReference type="PANTHER" id="PTHR13090:SF1">
    <property type="entry name" value="ARGININE-HYDROXYLASE NDUFAF5, MITOCHONDRIAL"/>
    <property type="match status" value="1"/>
</dbReference>
<dbReference type="GO" id="GO:0010340">
    <property type="term" value="F:carboxyl-O-methyltransferase activity"/>
    <property type="evidence" value="ECO:0007669"/>
    <property type="project" value="UniProtKB-UniRule"/>
</dbReference>
<keyword evidence="5 8" id="KW-0808">Transferase</keyword>
<feature type="domain" description="Methyltransferase type 11" evidence="9">
    <location>
        <begin position="47"/>
        <end position="142"/>
    </location>
</feature>
<sequence>MDKKQIAKAFGKKATLYDTHARVQKYVGDRLLSLLKEQQVSVPGPLLDLGTGSGYFLPALKQFQGGDALYAADLSEGMIRFVNEHYQNVLSSSFVADAEQLPLADNSLSYIFSSMAIQWCEDYKRLFKELVRVVKPGGFVAFSTLLPNTLFELKDAWHEVDERNHVNRFLDSDSIIHAMSVHAEIQSAHAERVVAGYPDLKSLLHSIKGIGANTVVEGSGAMTKGQYVKLVRAYESFRDSSGMLPASYDVFYGVMQVPQE</sequence>
<dbReference type="GO" id="GO:0102130">
    <property type="term" value="F:malonyl-CoA methyltransferase activity"/>
    <property type="evidence" value="ECO:0007669"/>
    <property type="project" value="UniProtKB-EC"/>
</dbReference>
<evidence type="ECO:0000256" key="7">
    <source>
        <dbReference type="ARBA" id="ARBA00022756"/>
    </source>
</evidence>
<dbReference type="Pfam" id="PF08241">
    <property type="entry name" value="Methyltransf_11"/>
    <property type="match status" value="1"/>
</dbReference>
<keyword evidence="11" id="KW-1185">Reference proteome</keyword>
<dbReference type="InterPro" id="IPR011814">
    <property type="entry name" value="BioC"/>
</dbReference>
<dbReference type="RefSeq" id="WP_284383642.1">
    <property type="nucleotide sequence ID" value="NZ_BSNM01000026.1"/>
</dbReference>
<dbReference type="Proteomes" id="UP001161389">
    <property type="component" value="Unassembled WGS sequence"/>
</dbReference>
<evidence type="ECO:0000256" key="1">
    <source>
        <dbReference type="ARBA" id="ARBA00000852"/>
    </source>
</evidence>
<comment type="similarity">
    <text evidence="8">Belongs to the methyltransferase superfamily.</text>
</comment>
<dbReference type="GO" id="GO:0032259">
    <property type="term" value="P:methylation"/>
    <property type="evidence" value="ECO:0007669"/>
    <property type="project" value="UniProtKB-KW"/>
</dbReference>
<dbReference type="AlphaFoldDB" id="A0AA37SF95"/>
<dbReference type="InterPro" id="IPR029063">
    <property type="entry name" value="SAM-dependent_MTases_sf"/>
</dbReference>
<dbReference type="SUPFAM" id="SSF53335">
    <property type="entry name" value="S-adenosyl-L-methionine-dependent methyltransferases"/>
    <property type="match status" value="1"/>
</dbReference>
<proteinExistence type="inferred from homology"/>
<evidence type="ECO:0000256" key="6">
    <source>
        <dbReference type="ARBA" id="ARBA00022691"/>
    </source>
</evidence>
<keyword evidence="7 8" id="KW-0093">Biotin biosynthesis</keyword>
<evidence type="ECO:0000256" key="4">
    <source>
        <dbReference type="ARBA" id="ARBA00022603"/>
    </source>
</evidence>
<evidence type="ECO:0000256" key="3">
    <source>
        <dbReference type="ARBA" id="ARBA00012327"/>
    </source>
</evidence>
<protein>
    <recommendedName>
        <fullName evidence="3 8">Malonyl-[acyl-carrier protein] O-methyltransferase</fullName>
        <shortName evidence="8">Malonyl-ACP O-methyltransferase</shortName>
        <ecNumber evidence="3 8">2.1.1.197</ecNumber>
    </recommendedName>
    <alternativeName>
        <fullName evidence="8">Biotin synthesis protein BioC</fullName>
    </alternativeName>
</protein>
<comment type="function">
    <text evidence="8">Converts the free carboxyl group of a malonyl-thioester to its methyl ester by transfer of a methyl group from S-adenosyl-L-methionine (SAM). It allows to synthesize pimeloyl-ACP via the fatty acid synthetic pathway.</text>
</comment>
<dbReference type="PANTHER" id="PTHR13090">
    <property type="entry name" value="ARGININE-HYDROXYLASE NDUFAF5, MITOCHONDRIAL"/>
    <property type="match status" value="1"/>
</dbReference>
<comment type="caution">
    <text evidence="10">The sequence shown here is derived from an EMBL/GenBank/DDBJ whole genome shotgun (WGS) entry which is preliminary data.</text>
</comment>
<gene>
    <name evidence="8 10" type="primary">bioC</name>
    <name evidence="10" type="ORF">GCM10007876_37560</name>
</gene>
<dbReference type="CDD" id="cd02440">
    <property type="entry name" value="AdoMet_MTases"/>
    <property type="match status" value="1"/>
</dbReference>
<dbReference type="EC" id="2.1.1.197" evidence="3 8"/>
<evidence type="ECO:0000256" key="5">
    <source>
        <dbReference type="ARBA" id="ARBA00022679"/>
    </source>
</evidence>
<evidence type="ECO:0000259" key="9">
    <source>
        <dbReference type="Pfam" id="PF08241"/>
    </source>
</evidence>
<evidence type="ECO:0000256" key="8">
    <source>
        <dbReference type="HAMAP-Rule" id="MF_00835"/>
    </source>
</evidence>
<organism evidence="10 11">
    <name type="scientific">Litoribrevibacter albus</name>
    <dbReference type="NCBI Taxonomy" id="1473156"/>
    <lineage>
        <taxon>Bacteria</taxon>
        <taxon>Pseudomonadati</taxon>
        <taxon>Pseudomonadota</taxon>
        <taxon>Gammaproteobacteria</taxon>
        <taxon>Oceanospirillales</taxon>
        <taxon>Oceanospirillaceae</taxon>
        <taxon>Litoribrevibacter</taxon>
    </lineage>
</organism>
<dbReference type="NCBIfam" id="TIGR02072">
    <property type="entry name" value="BioC"/>
    <property type="match status" value="1"/>
</dbReference>